<gene>
    <name evidence="3" type="ORF">P3W85_00705</name>
</gene>
<feature type="compositionally biased region" description="Low complexity" evidence="1">
    <location>
        <begin position="31"/>
        <end position="49"/>
    </location>
</feature>
<dbReference type="RefSeq" id="WP_017228499.1">
    <property type="nucleotide sequence ID" value="NZ_JARJLM010000011.1"/>
</dbReference>
<feature type="signal peptide" evidence="2">
    <location>
        <begin position="1"/>
        <end position="18"/>
    </location>
</feature>
<feature type="region of interest" description="Disordered" evidence="1">
    <location>
        <begin position="72"/>
        <end position="115"/>
    </location>
</feature>
<proteinExistence type="predicted"/>
<organism evidence="3 4">
    <name type="scientific">Cupriavidus basilensis</name>
    <dbReference type="NCBI Taxonomy" id="68895"/>
    <lineage>
        <taxon>Bacteria</taxon>
        <taxon>Pseudomonadati</taxon>
        <taxon>Pseudomonadota</taxon>
        <taxon>Betaproteobacteria</taxon>
        <taxon>Burkholderiales</taxon>
        <taxon>Burkholderiaceae</taxon>
        <taxon>Cupriavidus</taxon>
    </lineage>
</organism>
<name>A0ABT6AGA2_9BURK</name>
<feature type="compositionally biased region" description="Polar residues" evidence="1">
    <location>
        <begin position="72"/>
        <end position="82"/>
    </location>
</feature>
<feature type="region of interest" description="Disordered" evidence="1">
    <location>
        <begin position="31"/>
        <end position="59"/>
    </location>
</feature>
<keyword evidence="2" id="KW-0732">Signal</keyword>
<reference evidence="3 4" key="1">
    <citation type="submission" date="2023-03" db="EMBL/GenBank/DDBJ databases">
        <title>Draft assemblies of triclosan tolerant bacteria isolated from returned activated sludge.</title>
        <authorList>
            <person name="Van Hamelsveld S."/>
        </authorList>
    </citation>
    <scope>NUCLEOTIDE SEQUENCE [LARGE SCALE GENOMIC DNA]</scope>
    <source>
        <strain evidence="3 4">GW210010_S58</strain>
    </source>
</reference>
<evidence type="ECO:0000256" key="1">
    <source>
        <dbReference type="SAM" id="MobiDB-lite"/>
    </source>
</evidence>
<feature type="compositionally biased region" description="Polar residues" evidence="1">
    <location>
        <begin position="99"/>
        <end position="115"/>
    </location>
</feature>
<keyword evidence="4" id="KW-1185">Reference proteome</keyword>
<sequence>MRLISFLALVLVSGAANAQLYGYKAAGSTGYGGYASSSQQRSSTAYGSSGQSQGTASLSGVNGAITQRYSNATSGHKLSDMSSAEDGDSARRYGGYGSTARSGASTGDGSAQSHR</sequence>
<dbReference type="EMBL" id="JARJLM010000011">
    <property type="protein sequence ID" value="MDF3831489.1"/>
    <property type="molecule type" value="Genomic_DNA"/>
</dbReference>
<evidence type="ECO:0000256" key="2">
    <source>
        <dbReference type="SAM" id="SignalP"/>
    </source>
</evidence>
<dbReference type="Proteomes" id="UP001216674">
    <property type="component" value="Unassembled WGS sequence"/>
</dbReference>
<evidence type="ECO:0000313" key="3">
    <source>
        <dbReference type="EMBL" id="MDF3831489.1"/>
    </source>
</evidence>
<feature type="compositionally biased region" description="Polar residues" evidence="1">
    <location>
        <begin position="50"/>
        <end position="59"/>
    </location>
</feature>
<feature type="chain" id="PRO_5046312337" evidence="2">
    <location>
        <begin position="19"/>
        <end position="115"/>
    </location>
</feature>
<protein>
    <submittedName>
        <fullName evidence="3">Uncharacterized protein</fullName>
    </submittedName>
</protein>
<evidence type="ECO:0000313" key="4">
    <source>
        <dbReference type="Proteomes" id="UP001216674"/>
    </source>
</evidence>
<accession>A0ABT6AGA2</accession>
<comment type="caution">
    <text evidence="3">The sequence shown here is derived from an EMBL/GenBank/DDBJ whole genome shotgun (WGS) entry which is preliminary data.</text>
</comment>